<dbReference type="Proteomes" id="UP000290909">
    <property type="component" value="Chromosome"/>
</dbReference>
<reference evidence="2 3" key="1">
    <citation type="submission" date="2019-01" db="EMBL/GenBank/DDBJ databases">
        <authorList>
            <consortium name="Pathogen Informatics"/>
        </authorList>
    </citation>
    <scope>NUCLEOTIDE SEQUENCE [LARGE SCALE GENOMIC DNA]</scope>
    <source>
        <strain evidence="2 3">NCTC10172</strain>
    </source>
</reference>
<evidence type="ECO:0000313" key="2">
    <source>
        <dbReference type="EMBL" id="VEU82367.1"/>
    </source>
</evidence>
<evidence type="ECO:0000313" key="3">
    <source>
        <dbReference type="Proteomes" id="UP000290909"/>
    </source>
</evidence>
<protein>
    <submittedName>
        <fullName evidence="2">Uncharacterized protein</fullName>
    </submittedName>
</protein>
<gene>
    <name evidence="2" type="ORF">NCTC10172_00377</name>
</gene>
<name>A0A449BJ72_9MOLU</name>
<sequence length="94" mass="10578">MENAKEILASIWSTIVSWFQTATGWLDPIIKPTTDNWWQSAYDLFMGFPALLQVLLVGFLILLVVMGLISLIKKSMKLVVVVGLIVVIFLVLQK</sequence>
<feature type="transmembrane region" description="Helical" evidence="1">
    <location>
        <begin position="7"/>
        <end position="26"/>
    </location>
</feature>
<dbReference type="AlphaFoldDB" id="A0A449BJ72"/>
<keyword evidence="3" id="KW-1185">Reference proteome</keyword>
<organism evidence="2 3">
    <name type="scientific">Acholeplasma hippikon</name>
    <dbReference type="NCBI Taxonomy" id="264636"/>
    <lineage>
        <taxon>Bacteria</taxon>
        <taxon>Bacillati</taxon>
        <taxon>Mycoplasmatota</taxon>
        <taxon>Mollicutes</taxon>
        <taxon>Acholeplasmatales</taxon>
        <taxon>Acholeplasmataceae</taxon>
        <taxon>Acholeplasma</taxon>
    </lineage>
</organism>
<dbReference type="EMBL" id="LR215050">
    <property type="protein sequence ID" value="VEU82367.1"/>
    <property type="molecule type" value="Genomic_DNA"/>
</dbReference>
<keyword evidence="1" id="KW-0472">Membrane</keyword>
<evidence type="ECO:0000256" key="1">
    <source>
        <dbReference type="SAM" id="Phobius"/>
    </source>
</evidence>
<keyword evidence="1" id="KW-0812">Transmembrane</keyword>
<keyword evidence="1" id="KW-1133">Transmembrane helix</keyword>
<accession>A0A449BJ72</accession>
<dbReference type="STRING" id="1408416.GCA_000702765_01041"/>
<proteinExistence type="predicted"/>
<feature type="transmembrane region" description="Helical" evidence="1">
    <location>
        <begin position="46"/>
        <end position="69"/>
    </location>
</feature>
<dbReference type="KEGG" id="ahk:NCTC10172_00377"/>
<feature type="transmembrane region" description="Helical" evidence="1">
    <location>
        <begin position="76"/>
        <end position="93"/>
    </location>
</feature>